<accession>A0A0D1A5T2</accession>
<sequence>MKVLGIRRTVSISLLGAIAFLLMFIEFPILPIAPWLKIDFSDIPVLLGLLIYGPVGAIIVTALKCVLHALVYGMSLPEIIGIISSFVASLTLILPFHWVFAHKKWSVNRRYVIGIVASTVTMVVVMSVLNWLVVMPVYMQVLGMKLTISLPKLILIGVAPFNLIKGILVGVVFMLIGKRMSHWLAKQI</sequence>
<dbReference type="PIRSF" id="PIRSF037778">
    <property type="entry name" value="UCP037778_transp_RibU"/>
    <property type="match status" value="1"/>
</dbReference>
<proteinExistence type="inferred from homology"/>
<evidence type="ECO:0000256" key="4">
    <source>
        <dbReference type="ARBA" id="ARBA00022475"/>
    </source>
</evidence>
<gene>
    <name evidence="10" type="primary">ribU</name>
    <name evidence="10" type="ORF">WDC_1401</name>
</gene>
<dbReference type="Gene3D" id="1.10.1760.20">
    <property type="match status" value="1"/>
</dbReference>
<dbReference type="Proteomes" id="UP000032279">
    <property type="component" value="Unassembled WGS sequence"/>
</dbReference>
<feature type="transmembrane region" description="Helical" evidence="9">
    <location>
        <begin position="111"/>
        <end position="133"/>
    </location>
</feature>
<protein>
    <recommendedName>
        <fullName evidence="8">Riboflavin transporter</fullName>
    </recommendedName>
</protein>
<comment type="caution">
    <text evidence="10">The sequence shown here is derived from an EMBL/GenBank/DDBJ whole genome shotgun (WGS) entry which is preliminary data.</text>
</comment>
<evidence type="ECO:0000256" key="2">
    <source>
        <dbReference type="ARBA" id="ARBA00005540"/>
    </source>
</evidence>
<keyword evidence="7 8" id="KW-0472">Membrane</keyword>
<dbReference type="RefSeq" id="WP_044011130.1">
    <property type="nucleotide sequence ID" value="NZ_AWTT01000035.1"/>
</dbReference>
<dbReference type="Pfam" id="PF12822">
    <property type="entry name" value="ECF_trnsprt"/>
    <property type="match status" value="1"/>
</dbReference>
<organism evidence="10 11">
    <name type="scientific">Paucilactobacillus wasatchensis</name>
    <dbReference type="NCBI Taxonomy" id="1335616"/>
    <lineage>
        <taxon>Bacteria</taxon>
        <taxon>Bacillati</taxon>
        <taxon>Bacillota</taxon>
        <taxon>Bacilli</taxon>
        <taxon>Lactobacillales</taxon>
        <taxon>Lactobacillaceae</taxon>
        <taxon>Paucilactobacillus</taxon>
    </lineage>
</organism>
<evidence type="ECO:0000256" key="6">
    <source>
        <dbReference type="ARBA" id="ARBA00022989"/>
    </source>
</evidence>
<dbReference type="STRING" id="1335616.WDC_1401"/>
<comment type="function">
    <text evidence="8">Probably a riboflavin-binding protein that interacts with the energy-coupling factor (ECF) ABC-transporter complex.</text>
</comment>
<evidence type="ECO:0000256" key="3">
    <source>
        <dbReference type="ARBA" id="ARBA00022448"/>
    </source>
</evidence>
<evidence type="ECO:0000313" key="10">
    <source>
        <dbReference type="EMBL" id="KIS03022.1"/>
    </source>
</evidence>
<feature type="transmembrane region" description="Helical" evidence="9">
    <location>
        <begin position="153"/>
        <end position="176"/>
    </location>
</feature>
<evidence type="ECO:0000256" key="9">
    <source>
        <dbReference type="SAM" id="Phobius"/>
    </source>
</evidence>
<keyword evidence="5 9" id="KW-0812">Transmembrane</keyword>
<evidence type="ECO:0000256" key="7">
    <source>
        <dbReference type="ARBA" id="ARBA00023136"/>
    </source>
</evidence>
<name>A0A0D1A5T2_9LACO</name>
<dbReference type="PANTHER" id="PTHR38438">
    <property type="entry name" value="RIBOFLAVIN TRANSPORTER RIBU"/>
    <property type="match status" value="1"/>
</dbReference>
<keyword evidence="11" id="KW-1185">Reference proteome</keyword>
<keyword evidence="4 8" id="KW-1003">Cell membrane</keyword>
<comment type="subcellular location">
    <subcellularLocation>
        <location evidence="1">Cell membrane</location>
        <topology evidence="1">Multi-pass membrane protein</topology>
    </subcellularLocation>
</comment>
<dbReference type="AlphaFoldDB" id="A0A0D1A5T2"/>
<reference evidence="10 11" key="1">
    <citation type="submission" date="2013-08" db="EMBL/GenBank/DDBJ databases">
        <title>Lactobacillus wasatchii sp. WDC04, a late gas producing bacteria isolated from aged chedder cheese.</title>
        <authorList>
            <person name="Oberg C.J."/>
            <person name="Culumber M."/>
            <person name="McMahon D.J."/>
            <person name="Broadbent J.R."/>
            <person name="Oberg T.S."/>
            <person name="Ortaki F."/>
        </authorList>
    </citation>
    <scope>NUCLEOTIDE SEQUENCE [LARGE SCALE GENOMIC DNA]</scope>
    <source>
        <strain evidence="10 11">WDC04</strain>
    </source>
</reference>
<dbReference type="OrthoDB" id="9809216at2"/>
<keyword evidence="3 8" id="KW-0813">Transport</keyword>
<feature type="transmembrane region" description="Helical" evidence="9">
    <location>
        <begin position="45"/>
        <end position="73"/>
    </location>
</feature>
<dbReference type="PATRIC" id="fig|1335616.4.peg.1404"/>
<dbReference type="InterPro" id="IPR025720">
    <property type="entry name" value="RibU"/>
</dbReference>
<dbReference type="GO" id="GO:0005886">
    <property type="term" value="C:plasma membrane"/>
    <property type="evidence" value="ECO:0007669"/>
    <property type="project" value="UniProtKB-SubCell"/>
</dbReference>
<evidence type="ECO:0000313" key="11">
    <source>
        <dbReference type="Proteomes" id="UP000032279"/>
    </source>
</evidence>
<dbReference type="PANTHER" id="PTHR38438:SF1">
    <property type="entry name" value="RIBOFLAVIN TRANSPORTER RIBU"/>
    <property type="match status" value="1"/>
</dbReference>
<evidence type="ECO:0000256" key="8">
    <source>
        <dbReference type="PIRNR" id="PIRNR037778"/>
    </source>
</evidence>
<dbReference type="InterPro" id="IPR024529">
    <property type="entry name" value="ECF_trnsprt_substrate-spec"/>
</dbReference>
<keyword evidence="6 9" id="KW-1133">Transmembrane helix</keyword>
<dbReference type="EMBL" id="AWTT01000035">
    <property type="protein sequence ID" value="KIS03022.1"/>
    <property type="molecule type" value="Genomic_DNA"/>
</dbReference>
<feature type="transmembrane region" description="Helical" evidence="9">
    <location>
        <begin position="12"/>
        <end position="33"/>
    </location>
</feature>
<evidence type="ECO:0000256" key="5">
    <source>
        <dbReference type="ARBA" id="ARBA00022692"/>
    </source>
</evidence>
<comment type="similarity">
    <text evidence="2 8">Belongs to the prokaryotic riboflavin transporter (P-RFT) (TC 2.A.87) family.</text>
</comment>
<dbReference type="GO" id="GO:0032217">
    <property type="term" value="F:riboflavin transmembrane transporter activity"/>
    <property type="evidence" value="ECO:0007669"/>
    <property type="project" value="UniProtKB-UniRule"/>
</dbReference>
<evidence type="ECO:0000256" key="1">
    <source>
        <dbReference type="ARBA" id="ARBA00004651"/>
    </source>
</evidence>
<feature type="transmembrane region" description="Helical" evidence="9">
    <location>
        <begin position="79"/>
        <end position="99"/>
    </location>
</feature>